<dbReference type="InterPro" id="IPR021284">
    <property type="entry name" value="DUF2750"/>
</dbReference>
<dbReference type="EMBL" id="QUMQ01000001">
    <property type="protein sequence ID" value="REF95651.1"/>
    <property type="molecule type" value="Genomic_DNA"/>
</dbReference>
<proteinExistence type="predicted"/>
<sequence length="104" mass="11604">MRDDLGSPAPKTSSGERALPYWSSKTRARRAADIWGNGLRVVSTPLEAWRTEDLPELREEGYRVGISWTGPRLVGWDFTVAEVLNRLAHALHEGPYADDNEAPS</sequence>
<gene>
    <name evidence="2" type="ORF">DFJ67_1610</name>
</gene>
<name>A0A3D9ZEC5_9ACTN</name>
<protein>
    <submittedName>
        <fullName evidence="2">Uncharacterized protein DUF2750</fullName>
    </submittedName>
</protein>
<reference evidence="2 3" key="1">
    <citation type="submission" date="2018-08" db="EMBL/GenBank/DDBJ databases">
        <title>Sequencing the genomes of 1000 actinobacteria strains.</title>
        <authorList>
            <person name="Klenk H.-P."/>
        </authorList>
    </citation>
    <scope>NUCLEOTIDE SEQUENCE [LARGE SCALE GENOMIC DNA]</scope>
    <source>
        <strain evidence="2 3">DSM 44099</strain>
    </source>
</reference>
<organism evidence="2 3">
    <name type="scientific">Asanoa ferruginea</name>
    <dbReference type="NCBI Taxonomy" id="53367"/>
    <lineage>
        <taxon>Bacteria</taxon>
        <taxon>Bacillati</taxon>
        <taxon>Actinomycetota</taxon>
        <taxon>Actinomycetes</taxon>
        <taxon>Micromonosporales</taxon>
        <taxon>Micromonosporaceae</taxon>
        <taxon>Asanoa</taxon>
    </lineage>
</organism>
<accession>A0A3D9ZEC5</accession>
<feature type="region of interest" description="Disordered" evidence="1">
    <location>
        <begin position="1"/>
        <end position="20"/>
    </location>
</feature>
<dbReference type="Proteomes" id="UP000256913">
    <property type="component" value="Unassembled WGS sequence"/>
</dbReference>
<evidence type="ECO:0000256" key="1">
    <source>
        <dbReference type="SAM" id="MobiDB-lite"/>
    </source>
</evidence>
<dbReference type="Pfam" id="PF11042">
    <property type="entry name" value="DUF2750"/>
    <property type="match status" value="1"/>
</dbReference>
<evidence type="ECO:0000313" key="2">
    <source>
        <dbReference type="EMBL" id="REF95651.1"/>
    </source>
</evidence>
<keyword evidence="3" id="KW-1185">Reference proteome</keyword>
<dbReference type="AlphaFoldDB" id="A0A3D9ZEC5"/>
<comment type="caution">
    <text evidence="2">The sequence shown here is derived from an EMBL/GenBank/DDBJ whole genome shotgun (WGS) entry which is preliminary data.</text>
</comment>
<evidence type="ECO:0000313" key="3">
    <source>
        <dbReference type="Proteomes" id="UP000256913"/>
    </source>
</evidence>